<organism evidence="2 3">
    <name type="scientific">Pararge aegeria aegeria</name>
    <dbReference type="NCBI Taxonomy" id="348720"/>
    <lineage>
        <taxon>Eukaryota</taxon>
        <taxon>Metazoa</taxon>
        <taxon>Ecdysozoa</taxon>
        <taxon>Arthropoda</taxon>
        <taxon>Hexapoda</taxon>
        <taxon>Insecta</taxon>
        <taxon>Pterygota</taxon>
        <taxon>Neoptera</taxon>
        <taxon>Endopterygota</taxon>
        <taxon>Lepidoptera</taxon>
        <taxon>Glossata</taxon>
        <taxon>Ditrysia</taxon>
        <taxon>Papilionoidea</taxon>
        <taxon>Nymphalidae</taxon>
        <taxon>Satyrinae</taxon>
        <taxon>Satyrini</taxon>
        <taxon>Parargina</taxon>
        <taxon>Pararge</taxon>
    </lineage>
</organism>
<proteinExistence type="predicted"/>
<dbReference type="OrthoDB" id="10072039at2759"/>
<keyword evidence="3" id="KW-1185">Reference proteome</keyword>
<gene>
    <name evidence="2" type="primary">jg6774</name>
    <name evidence="2" type="ORF">PAEG_LOCUS8394</name>
</gene>
<dbReference type="AlphaFoldDB" id="A0A8S4R3R1"/>
<comment type="caution">
    <text evidence="2">The sequence shown here is derived from an EMBL/GenBank/DDBJ whole genome shotgun (WGS) entry which is preliminary data.</text>
</comment>
<protein>
    <submittedName>
        <fullName evidence="2">Jg6774 protein</fullName>
    </submittedName>
</protein>
<accession>A0A8S4R3R1</accession>
<dbReference type="EMBL" id="CAKXAJ010024332">
    <property type="protein sequence ID" value="CAH2228597.1"/>
    <property type="molecule type" value="Genomic_DNA"/>
</dbReference>
<feature type="region of interest" description="Disordered" evidence="1">
    <location>
        <begin position="27"/>
        <end position="80"/>
    </location>
</feature>
<feature type="non-terminal residue" evidence="2">
    <location>
        <position position="1"/>
    </location>
</feature>
<evidence type="ECO:0000256" key="1">
    <source>
        <dbReference type="SAM" id="MobiDB-lite"/>
    </source>
</evidence>
<dbReference type="Proteomes" id="UP000838756">
    <property type="component" value="Unassembled WGS sequence"/>
</dbReference>
<name>A0A8S4R3R1_9NEOP</name>
<reference evidence="2" key="1">
    <citation type="submission" date="2022-03" db="EMBL/GenBank/DDBJ databases">
        <authorList>
            <person name="Lindestad O."/>
        </authorList>
    </citation>
    <scope>NUCLEOTIDE SEQUENCE</scope>
</reference>
<evidence type="ECO:0000313" key="3">
    <source>
        <dbReference type="Proteomes" id="UP000838756"/>
    </source>
</evidence>
<sequence length="94" mass="9463">SGSLLAAALPRIVGMPPMSMSMSMAPAAGGSGMGAGPYVANHGASPGSGADTPHRDAGPPTPTHSENIDPHAPPIHLDSALPRKSEYTLLTLRK</sequence>
<evidence type="ECO:0000313" key="2">
    <source>
        <dbReference type="EMBL" id="CAH2228597.1"/>
    </source>
</evidence>